<dbReference type="OMA" id="LEANPWV"/>
<organism evidence="11 12">
    <name type="scientific">Quercus lobata</name>
    <name type="common">Valley oak</name>
    <dbReference type="NCBI Taxonomy" id="97700"/>
    <lineage>
        <taxon>Eukaryota</taxon>
        <taxon>Viridiplantae</taxon>
        <taxon>Streptophyta</taxon>
        <taxon>Embryophyta</taxon>
        <taxon>Tracheophyta</taxon>
        <taxon>Spermatophyta</taxon>
        <taxon>Magnoliopsida</taxon>
        <taxon>eudicotyledons</taxon>
        <taxon>Gunneridae</taxon>
        <taxon>Pentapetalae</taxon>
        <taxon>rosids</taxon>
        <taxon>fabids</taxon>
        <taxon>Fagales</taxon>
        <taxon>Fagaceae</taxon>
        <taxon>Quercus</taxon>
    </lineage>
</organism>
<keyword evidence="4 9" id="KW-1133">Transmembrane helix</keyword>
<dbReference type="InterPro" id="IPR002110">
    <property type="entry name" value="Ankyrin_rpt"/>
</dbReference>
<dbReference type="Pfam" id="PF12796">
    <property type="entry name" value="Ank_2"/>
    <property type="match status" value="3"/>
</dbReference>
<evidence type="ECO:0000256" key="1">
    <source>
        <dbReference type="ARBA" id="ARBA00004141"/>
    </source>
</evidence>
<keyword evidence="6 9" id="KW-0472">Membrane</keyword>
<feature type="compositionally biased region" description="Low complexity" evidence="8">
    <location>
        <begin position="652"/>
        <end position="664"/>
    </location>
</feature>
<keyword evidence="3" id="KW-0677">Repeat</keyword>
<protein>
    <recommendedName>
        <fullName evidence="10">PGG domain-containing protein</fullName>
    </recommendedName>
</protein>
<dbReference type="GO" id="GO:0005886">
    <property type="term" value="C:plasma membrane"/>
    <property type="evidence" value="ECO:0007669"/>
    <property type="project" value="TreeGrafter"/>
</dbReference>
<feature type="compositionally biased region" description="Polar residues" evidence="8">
    <location>
        <begin position="404"/>
        <end position="422"/>
    </location>
</feature>
<feature type="repeat" description="ANK" evidence="7">
    <location>
        <begin position="170"/>
        <end position="202"/>
    </location>
</feature>
<dbReference type="Gene3D" id="1.25.40.20">
    <property type="entry name" value="Ankyrin repeat-containing domain"/>
    <property type="match status" value="1"/>
</dbReference>
<feature type="domain" description="PGG" evidence="10">
    <location>
        <begin position="454"/>
        <end position="563"/>
    </location>
</feature>
<accession>A0A7N2LNW6</accession>
<evidence type="ECO:0000313" key="11">
    <source>
        <dbReference type="EnsemblPlants" id="QL05p020685:mrna"/>
    </source>
</evidence>
<dbReference type="InterPro" id="IPR036770">
    <property type="entry name" value="Ankyrin_rpt-contain_sf"/>
</dbReference>
<dbReference type="InterPro" id="IPR026961">
    <property type="entry name" value="PGG_dom"/>
</dbReference>
<evidence type="ECO:0000256" key="4">
    <source>
        <dbReference type="ARBA" id="ARBA00022989"/>
    </source>
</evidence>
<feature type="transmembrane region" description="Helical" evidence="9">
    <location>
        <begin position="512"/>
        <end position="530"/>
    </location>
</feature>
<dbReference type="FunCoup" id="A0A7N2LNW6">
    <property type="interactions" value="206"/>
</dbReference>
<dbReference type="InParanoid" id="A0A7N2LNW6"/>
<evidence type="ECO:0000256" key="5">
    <source>
        <dbReference type="ARBA" id="ARBA00023043"/>
    </source>
</evidence>
<evidence type="ECO:0000256" key="3">
    <source>
        <dbReference type="ARBA" id="ARBA00022737"/>
    </source>
</evidence>
<dbReference type="EnsemblPlants" id="QL05p020685:mrna">
    <property type="protein sequence ID" value="QL05p020685:mrna"/>
    <property type="gene ID" value="QL05p020685"/>
</dbReference>
<comment type="subcellular location">
    <subcellularLocation>
        <location evidence="1">Membrane</location>
        <topology evidence="1">Multi-pass membrane protein</topology>
    </subcellularLocation>
</comment>
<feature type="transmembrane region" description="Helical" evidence="9">
    <location>
        <begin position="573"/>
        <end position="598"/>
    </location>
</feature>
<feature type="region of interest" description="Disordered" evidence="8">
    <location>
        <begin position="614"/>
        <end position="672"/>
    </location>
</feature>
<dbReference type="Proteomes" id="UP000594261">
    <property type="component" value="Chromosome 5"/>
</dbReference>
<sequence length="672" mass="75555">MDPRLLEAIARNDKSTFINLVQENENFLEQRTDGSRSTVLHLASRFGHVKLVMEILKLRPMVAAENNKLETPLHEACSRGHTEVLKLLLEHNPWAACKLNADNQSAFFMACSHGHVDLVKLLLNQSWLVGLEDEGFDPTCLHVAASRGHTGVVRELLNVFPDLAWKVDKNGYSPLHHACNSGNLEITRMLLKLSTDLALQFSSTGHMPLHLAAMNAKTEIFEEFEQIAPISFHHLTRQGETVFHLTVKYKHYEAFIWLVSAFHNTDLFHHPDQCGNTLLHLAVSRGCSQIVEFLIKKKTVEINSQNYEGLTALGILDQAGSIDKFPHIKAMLERAGGINKKILRSKEVEGTNPGIFEDTWRPIKLDNVSRLPITKDFGDPPNQGNYEVIALHHQAEETDKIQEDNSTMPDHSPKKTTSSLANLQRHKLLSRRRKVELTKLYNDRRSRQHDIYREALQNARNTITLVAILIATVTFTAGLNPPGGVYQQQSSSGNSTVAGTTAFKVFTISNNFALFTSLSIVIILVSIIPFQRKLLMRLLVVTHKVMWLAVSFVATSYVAATWIILPHGHGKEWILAISAATMGTLFFYLGVVLARHWLRKLKWRKDKGKKQGTVMLTDSKTQSQSAKPDIKLDIKSHSTNSNTRDETRSESKSNFSTNSDLSSSRCLGYHAY</sequence>
<dbReference type="PROSITE" id="PS50088">
    <property type="entry name" value="ANK_REPEAT"/>
    <property type="match status" value="2"/>
</dbReference>
<reference evidence="11 12" key="1">
    <citation type="journal article" date="2016" name="G3 (Bethesda)">
        <title>First Draft Assembly and Annotation of the Genome of a California Endemic Oak Quercus lobata Nee (Fagaceae).</title>
        <authorList>
            <person name="Sork V.L."/>
            <person name="Fitz-Gibbon S.T."/>
            <person name="Puiu D."/>
            <person name="Crepeau M."/>
            <person name="Gugger P.F."/>
            <person name="Sherman R."/>
            <person name="Stevens K."/>
            <person name="Langley C.H."/>
            <person name="Pellegrini M."/>
            <person name="Salzberg S.L."/>
        </authorList>
    </citation>
    <scope>NUCLEOTIDE SEQUENCE [LARGE SCALE GENOMIC DNA]</scope>
    <source>
        <strain evidence="11 12">cv. SW786</strain>
    </source>
</reference>
<evidence type="ECO:0000256" key="8">
    <source>
        <dbReference type="SAM" id="MobiDB-lite"/>
    </source>
</evidence>
<feature type="repeat" description="ANK" evidence="7">
    <location>
        <begin position="68"/>
        <end position="92"/>
    </location>
</feature>
<keyword evidence="5 7" id="KW-0040">ANK repeat</keyword>
<feature type="compositionally biased region" description="Polar residues" evidence="8">
    <location>
        <begin position="614"/>
        <end position="626"/>
    </location>
</feature>
<dbReference type="PROSITE" id="PS50297">
    <property type="entry name" value="ANK_REP_REGION"/>
    <property type="match status" value="2"/>
</dbReference>
<dbReference type="AlphaFoldDB" id="A0A7N2LNW6"/>
<feature type="region of interest" description="Disordered" evidence="8">
    <location>
        <begin position="400"/>
        <end position="423"/>
    </location>
</feature>
<feature type="transmembrane region" description="Helical" evidence="9">
    <location>
        <begin position="545"/>
        <end position="567"/>
    </location>
</feature>
<dbReference type="Pfam" id="PF13962">
    <property type="entry name" value="PGG"/>
    <property type="match status" value="1"/>
</dbReference>
<proteinExistence type="predicted"/>
<reference evidence="11" key="2">
    <citation type="submission" date="2021-01" db="UniProtKB">
        <authorList>
            <consortium name="EnsemblPlants"/>
        </authorList>
    </citation>
    <scope>IDENTIFICATION</scope>
</reference>
<keyword evidence="12" id="KW-1185">Reference proteome</keyword>
<dbReference type="Gramene" id="QL05p020685:mrna">
    <property type="protein sequence ID" value="QL05p020685:mrna"/>
    <property type="gene ID" value="QL05p020685"/>
</dbReference>
<dbReference type="SMART" id="SM00248">
    <property type="entry name" value="ANK"/>
    <property type="match status" value="8"/>
</dbReference>
<dbReference type="PANTHER" id="PTHR24186">
    <property type="entry name" value="PROTEIN PHOSPHATASE 1 REGULATORY SUBUNIT"/>
    <property type="match status" value="1"/>
</dbReference>
<dbReference type="SUPFAM" id="SSF48403">
    <property type="entry name" value="Ankyrin repeat"/>
    <property type="match status" value="2"/>
</dbReference>
<evidence type="ECO:0000256" key="2">
    <source>
        <dbReference type="ARBA" id="ARBA00022692"/>
    </source>
</evidence>
<evidence type="ECO:0000256" key="7">
    <source>
        <dbReference type="PROSITE-ProRule" id="PRU00023"/>
    </source>
</evidence>
<dbReference type="EMBL" id="LRBV02000005">
    <property type="status" value="NOT_ANNOTATED_CDS"/>
    <property type="molecule type" value="Genomic_DNA"/>
</dbReference>
<keyword evidence="2 9" id="KW-0812">Transmembrane</keyword>
<dbReference type="PANTHER" id="PTHR24186:SF38">
    <property type="entry name" value="ANKYRIN REPEAT FAMILY PROTEIN"/>
    <property type="match status" value="1"/>
</dbReference>
<evidence type="ECO:0000259" key="10">
    <source>
        <dbReference type="Pfam" id="PF13962"/>
    </source>
</evidence>
<evidence type="ECO:0000256" key="6">
    <source>
        <dbReference type="ARBA" id="ARBA00023136"/>
    </source>
</evidence>
<name>A0A7N2LNW6_QUELO</name>
<evidence type="ECO:0000256" key="9">
    <source>
        <dbReference type="SAM" id="Phobius"/>
    </source>
</evidence>
<evidence type="ECO:0000313" key="12">
    <source>
        <dbReference type="Proteomes" id="UP000594261"/>
    </source>
</evidence>